<dbReference type="RefSeq" id="WP_198363385.1">
    <property type="nucleotide sequence ID" value="NZ_JBHSOG010000041.1"/>
</dbReference>
<name>A0ABW1ARK9_9RHOO</name>
<gene>
    <name evidence="2" type="ORF">ACFPTN_10390</name>
</gene>
<proteinExistence type="predicted"/>
<dbReference type="Proteomes" id="UP001595974">
    <property type="component" value="Unassembled WGS sequence"/>
</dbReference>
<evidence type="ECO:0000313" key="3">
    <source>
        <dbReference type="Proteomes" id="UP001595974"/>
    </source>
</evidence>
<dbReference type="EMBL" id="JBHSOG010000041">
    <property type="protein sequence ID" value="MFC5769780.1"/>
    <property type="molecule type" value="Genomic_DNA"/>
</dbReference>
<comment type="caution">
    <text evidence="2">The sequence shown here is derived from an EMBL/GenBank/DDBJ whole genome shotgun (WGS) entry which is preliminary data.</text>
</comment>
<reference evidence="3" key="1">
    <citation type="journal article" date="2019" name="Int. J. Syst. Evol. Microbiol.">
        <title>The Global Catalogue of Microorganisms (GCM) 10K type strain sequencing project: providing services to taxonomists for standard genome sequencing and annotation.</title>
        <authorList>
            <consortium name="The Broad Institute Genomics Platform"/>
            <consortium name="The Broad Institute Genome Sequencing Center for Infectious Disease"/>
            <person name="Wu L."/>
            <person name="Ma J."/>
        </authorList>
    </citation>
    <scope>NUCLEOTIDE SEQUENCE [LARGE SCALE GENOMIC DNA]</scope>
    <source>
        <strain evidence="3">SHR3</strain>
    </source>
</reference>
<evidence type="ECO:0000313" key="2">
    <source>
        <dbReference type="EMBL" id="MFC5769780.1"/>
    </source>
</evidence>
<keyword evidence="3" id="KW-1185">Reference proteome</keyword>
<protein>
    <submittedName>
        <fullName evidence="2">Uncharacterized protein</fullName>
    </submittedName>
</protein>
<sequence length="163" mass="17705">MQSFDGLNQGVPGGIAQQDGKSASQIENGTLGLAHLLFSIGVFRFADVLAAAHARAGRVARKARMNRYGKGFKRSINFFQIGADVRIASPCRRLVRAVDDKFLRRRAGSRDSGEGTRCPGRMGFYVIGNSGIVAGERPRTDRAPGARQTDSARQAHPRFRGMT</sequence>
<organism evidence="2 3">
    <name type="scientific">Thauera sinica</name>
    <dbReference type="NCBI Taxonomy" id="2665146"/>
    <lineage>
        <taxon>Bacteria</taxon>
        <taxon>Pseudomonadati</taxon>
        <taxon>Pseudomonadota</taxon>
        <taxon>Betaproteobacteria</taxon>
        <taxon>Rhodocyclales</taxon>
        <taxon>Zoogloeaceae</taxon>
        <taxon>Thauera</taxon>
    </lineage>
</organism>
<accession>A0ABW1ARK9</accession>
<evidence type="ECO:0000256" key="1">
    <source>
        <dbReference type="SAM" id="MobiDB-lite"/>
    </source>
</evidence>
<feature type="region of interest" description="Disordered" evidence="1">
    <location>
        <begin position="136"/>
        <end position="163"/>
    </location>
</feature>